<dbReference type="EMBL" id="MT141340">
    <property type="protein sequence ID" value="QJA58823.1"/>
    <property type="molecule type" value="Genomic_DNA"/>
</dbReference>
<sequence>MNMATMSESDLDILIDKIIADGYTEEDIEEGKVDAQGYADVLFDDIYGMANPSCKIRRIIQ</sequence>
<protein>
    <submittedName>
        <fullName evidence="1">Uncharacterized protein</fullName>
    </submittedName>
</protein>
<organism evidence="1">
    <name type="scientific">viral metagenome</name>
    <dbReference type="NCBI Taxonomy" id="1070528"/>
    <lineage>
        <taxon>unclassified sequences</taxon>
        <taxon>metagenomes</taxon>
        <taxon>organismal metagenomes</taxon>
    </lineage>
</organism>
<evidence type="ECO:0000313" key="1">
    <source>
        <dbReference type="EMBL" id="QJA58823.1"/>
    </source>
</evidence>
<dbReference type="AlphaFoldDB" id="A0A6M3IN31"/>
<reference evidence="1" key="1">
    <citation type="submission" date="2020-03" db="EMBL/GenBank/DDBJ databases">
        <title>The deep terrestrial virosphere.</title>
        <authorList>
            <person name="Holmfeldt K."/>
            <person name="Nilsson E."/>
            <person name="Simone D."/>
            <person name="Lopez-Fernandez M."/>
            <person name="Wu X."/>
            <person name="de Brujin I."/>
            <person name="Lundin D."/>
            <person name="Andersson A."/>
            <person name="Bertilsson S."/>
            <person name="Dopson M."/>
        </authorList>
    </citation>
    <scope>NUCLEOTIDE SEQUENCE</scope>
    <source>
        <strain evidence="1">MM415B01405</strain>
    </source>
</reference>
<proteinExistence type="predicted"/>
<gene>
    <name evidence="1" type="ORF">MM415B01405_0018</name>
</gene>
<accession>A0A6M3IN31</accession>
<name>A0A6M3IN31_9ZZZZ</name>